<organism evidence="2 3">
    <name type="scientific">Streptomyces yanii</name>
    <dbReference type="NCBI Taxonomy" id="78510"/>
    <lineage>
        <taxon>Bacteria</taxon>
        <taxon>Bacillati</taxon>
        <taxon>Actinomycetota</taxon>
        <taxon>Actinomycetes</taxon>
        <taxon>Kitasatosporales</taxon>
        <taxon>Streptomycetaceae</taxon>
        <taxon>Streptomyces</taxon>
    </lineage>
</organism>
<evidence type="ECO:0000313" key="2">
    <source>
        <dbReference type="EMBL" id="MFB9579723.1"/>
    </source>
</evidence>
<protein>
    <submittedName>
        <fullName evidence="2">Uncharacterized protein</fullName>
    </submittedName>
</protein>
<comment type="caution">
    <text evidence="2">The sequence shown here is derived from an EMBL/GenBank/DDBJ whole genome shotgun (WGS) entry which is preliminary data.</text>
</comment>
<dbReference type="RefSeq" id="WP_345511601.1">
    <property type="nucleotide sequence ID" value="NZ_BAAAXD010000012.1"/>
</dbReference>
<reference evidence="2 3" key="1">
    <citation type="submission" date="2024-09" db="EMBL/GenBank/DDBJ databases">
        <authorList>
            <person name="Sun Q."/>
            <person name="Mori K."/>
        </authorList>
    </citation>
    <scope>NUCLEOTIDE SEQUENCE [LARGE SCALE GENOMIC DNA]</scope>
    <source>
        <strain evidence="2 3">JCM 3331</strain>
    </source>
</reference>
<name>A0ABV5RPK3_9ACTN</name>
<evidence type="ECO:0000313" key="3">
    <source>
        <dbReference type="Proteomes" id="UP001589710"/>
    </source>
</evidence>
<dbReference type="Proteomes" id="UP001589710">
    <property type="component" value="Unassembled WGS sequence"/>
</dbReference>
<evidence type="ECO:0000256" key="1">
    <source>
        <dbReference type="SAM" id="MobiDB-lite"/>
    </source>
</evidence>
<gene>
    <name evidence="2" type="ORF">ACFFTL_47650</name>
</gene>
<sequence>MIDQFGHVADALDLRKKPQDVGLHHLATEVHHARLAQRREIGVVGRGAPAHPAKGSGRASGPRSALSSTIGVSTGFGACPGRARSSGPVGR</sequence>
<accession>A0ABV5RPK3</accession>
<keyword evidence="3" id="KW-1185">Reference proteome</keyword>
<proteinExistence type="predicted"/>
<dbReference type="EMBL" id="JBHMCG010000228">
    <property type="protein sequence ID" value="MFB9579723.1"/>
    <property type="molecule type" value="Genomic_DNA"/>
</dbReference>
<feature type="region of interest" description="Disordered" evidence="1">
    <location>
        <begin position="43"/>
        <end position="91"/>
    </location>
</feature>